<dbReference type="Proteomes" id="UP001589532">
    <property type="component" value="Unassembled WGS sequence"/>
</dbReference>
<protein>
    <submittedName>
        <fullName evidence="2">NAD(P)-dependent oxidoreductase</fullName>
    </submittedName>
</protein>
<proteinExistence type="predicted"/>
<dbReference type="PANTHER" id="PTHR43355">
    <property type="entry name" value="FLAVIN REDUCTASE (NADPH)"/>
    <property type="match status" value="1"/>
</dbReference>
<organism evidence="2 3">
    <name type="scientific">Nonomuraea helvata</name>
    <dbReference type="NCBI Taxonomy" id="37484"/>
    <lineage>
        <taxon>Bacteria</taxon>
        <taxon>Bacillati</taxon>
        <taxon>Actinomycetota</taxon>
        <taxon>Actinomycetes</taxon>
        <taxon>Streptosporangiales</taxon>
        <taxon>Streptosporangiaceae</taxon>
        <taxon>Nonomuraea</taxon>
    </lineage>
</organism>
<dbReference type="PANTHER" id="PTHR43355:SF2">
    <property type="entry name" value="FLAVIN REDUCTASE (NADPH)"/>
    <property type="match status" value="1"/>
</dbReference>
<sequence length="210" mass="21728">MTSLAVVAATGRTGRLVVERALAAGHSVTAVARDPAALGLDHPHLTRRAADVMDPARLREALAGHDIVVSALGSTGRGPTTLYSAGTAAIIAALPPAARLVVISSAGLATPADAGPAARLFGRVLHHVMRHPYADMDRMEHLLAGTSLSWTAVRPTGLTDRPGTGRPRVSLGATERLGTRTSRADLAAFIIDHLDDPLTFGRPVAVSSLP</sequence>
<dbReference type="InterPro" id="IPR016040">
    <property type="entry name" value="NAD(P)-bd_dom"/>
</dbReference>
<gene>
    <name evidence="2" type="ORF">ACFFSA_25835</name>
</gene>
<evidence type="ECO:0000259" key="1">
    <source>
        <dbReference type="Pfam" id="PF13460"/>
    </source>
</evidence>
<evidence type="ECO:0000313" key="3">
    <source>
        <dbReference type="Proteomes" id="UP001589532"/>
    </source>
</evidence>
<dbReference type="RefSeq" id="WP_345001048.1">
    <property type="nucleotide sequence ID" value="NZ_BAAAXV010000009.1"/>
</dbReference>
<dbReference type="Pfam" id="PF13460">
    <property type="entry name" value="NAD_binding_10"/>
    <property type="match status" value="1"/>
</dbReference>
<name>A0ABV5S4C4_9ACTN</name>
<dbReference type="InterPro" id="IPR036291">
    <property type="entry name" value="NAD(P)-bd_dom_sf"/>
</dbReference>
<dbReference type="Gene3D" id="3.40.50.720">
    <property type="entry name" value="NAD(P)-binding Rossmann-like Domain"/>
    <property type="match status" value="1"/>
</dbReference>
<dbReference type="EMBL" id="JBHMBW010000023">
    <property type="protein sequence ID" value="MFB9626521.1"/>
    <property type="molecule type" value="Genomic_DNA"/>
</dbReference>
<dbReference type="InterPro" id="IPR051606">
    <property type="entry name" value="Polyketide_Oxido-like"/>
</dbReference>
<feature type="domain" description="NAD(P)-binding" evidence="1">
    <location>
        <begin position="9"/>
        <end position="197"/>
    </location>
</feature>
<keyword evidence="3" id="KW-1185">Reference proteome</keyword>
<dbReference type="SUPFAM" id="SSF51735">
    <property type="entry name" value="NAD(P)-binding Rossmann-fold domains"/>
    <property type="match status" value="1"/>
</dbReference>
<evidence type="ECO:0000313" key="2">
    <source>
        <dbReference type="EMBL" id="MFB9626521.1"/>
    </source>
</evidence>
<accession>A0ABV5S4C4</accession>
<reference evidence="2 3" key="1">
    <citation type="submission" date="2024-09" db="EMBL/GenBank/DDBJ databases">
        <authorList>
            <person name="Sun Q."/>
            <person name="Mori K."/>
        </authorList>
    </citation>
    <scope>NUCLEOTIDE SEQUENCE [LARGE SCALE GENOMIC DNA]</scope>
    <source>
        <strain evidence="2 3">JCM 3143</strain>
    </source>
</reference>
<comment type="caution">
    <text evidence="2">The sequence shown here is derived from an EMBL/GenBank/DDBJ whole genome shotgun (WGS) entry which is preliminary data.</text>
</comment>